<evidence type="ECO:0000256" key="6">
    <source>
        <dbReference type="ARBA" id="ARBA00023172"/>
    </source>
</evidence>
<evidence type="ECO:0000256" key="3">
    <source>
        <dbReference type="ARBA" id="ARBA00022908"/>
    </source>
</evidence>
<dbReference type="Pfam" id="PF00589">
    <property type="entry name" value="Phage_integrase"/>
    <property type="match status" value="1"/>
</dbReference>
<keyword evidence="5" id="KW-0804">Transcription</keyword>
<keyword evidence="3" id="KW-0229">DNA integration</keyword>
<dbReference type="Gene3D" id="1.10.443.10">
    <property type="entry name" value="Intergrase catalytic core"/>
    <property type="match status" value="1"/>
</dbReference>
<evidence type="ECO:0000256" key="2">
    <source>
        <dbReference type="ARBA" id="ARBA00022558"/>
    </source>
</evidence>
<dbReference type="InterPro" id="IPR002104">
    <property type="entry name" value="Integrase_catalytic"/>
</dbReference>
<gene>
    <name evidence="8" type="primary">xerD_2</name>
    <name evidence="8" type="ORF">NCTC12282_03336</name>
</gene>
<evidence type="ECO:0000259" key="7">
    <source>
        <dbReference type="PROSITE" id="PS51898"/>
    </source>
</evidence>
<dbReference type="GO" id="GO:0006310">
    <property type="term" value="P:DNA recombination"/>
    <property type="evidence" value="ECO:0007669"/>
    <property type="project" value="UniProtKB-KW"/>
</dbReference>
<dbReference type="PROSITE" id="PS51898">
    <property type="entry name" value="TYR_RECOMBINASE"/>
    <property type="match status" value="1"/>
</dbReference>
<keyword evidence="4" id="KW-0805">Transcription regulation</keyword>
<comment type="similarity">
    <text evidence="1">Belongs to the 'phage' integrase family.</text>
</comment>
<dbReference type="PANTHER" id="PTHR30349">
    <property type="entry name" value="PHAGE INTEGRASE-RELATED"/>
    <property type="match status" value="1"/>
</dbReference>
<evidence type="ECO:0000256" key="5">
    <source>
        <dbReference type="ARBA" id="ARBA00023163"/>
    </source>
</evidence>
<dbReference type="NCBIfam" id="NF007370">
    <property type="entry name" value="PRK09870.1"/>
    <property type="match status" value="1"/>
</dbReference>
<evidence type="ECO:0000256" key="1">
    <source>
        <dbReference type="ARBA" id="ARBA00008857"/>
    </source>
</evidence>
<dbReference type="AlphaFoldDB" id="A0A484ZLC2"/>
<dbReference type="EMBL" id="CAADJA010000002">
    <property type="protein sequence ID" value="VFS48708.1"/>
    <property type="molecule type" value="Genomic_DNA"/>
</dbReference>
<evidence type="ECO:0000313" key="9">
    <source>
        <dbReference type="Proteomes" id="UP000373449"/>
    </source>
</evidence>
<dbReference type="Proteomes" id="UP000373449">
    <property type="component" value="Unassembled WGS sequence"/>
</dbReference>
<evidence type="ECO:0000256" key="4">
    <source>
        <dbReference type="ARBA" id="ARBA00023015"/>
    </source>
</evidence>
<keyword evidence="2" id="KW-1029">Fimbrium biogenesis</keyword>
<protein>
    <submittedName>
        <fullName evidence="8">Tyrosine recombinase XerD</fullName>
    </submittedName>
</protein>
<dbReference type="InterPro" id="IPR011010">
    <property type="entry name" value="DNA_brk_join_enz"/>
</dbReference>
<sequence length="215" mass="24637">MMPKRKYLSGPEVEALLEASRTTRHSERNYCLIYMAYLHGLRASELLGLRISDLDLRGGTLNVSRLKNGFSTVHPLLVKEIQVIKKWLNVRRFEADMECDWLFATSKGKALSRQQFYNIIRGLGKQAQCSFESHPHMLRHACGFALADRGIDTRLIQDYLGHRNIRHTVRYTASNAARFRGIWRLKNIQNKRQLGPKCKVCVGVLGIVAKSEINI</sequence>
<dbReference type="GO" id="GO:0003677">
    <property type="term" value="F:DNA binding"/>
    <property type="evidence" value="ECO:0007669"/>
    <property type="project" value="InterPro"/>
</dbReference>
<keyword evidence="6" id="KW-0233">DNA recombination</keyword>
<proteinExistence type="inferred from homology"/>
<name>A0A484ZLC2_9GAMM</name>
<dbReference type="GO" id="GO:0015074">
    <property type="term" value="P:DNA integration"/>
    <property type="evidence" value="ECO:0007669"/>
    <property type="project" value="UniProtKB-KW"/>
</dbReference>
<reference evidence="8 9" key="1">
    <citation type="submission" date="2019-03" db="EMBL/GenBank/DDBJ databases">
        <authorList>
            <consortium name="Pathogen Informatics"/>
        </authorList>
    </citation>
    <scope>NUCLEOTIDE SEQUENCE [LARGE SCALE GENOMIC DNA]</scope>
    <source>
        <strain evidence="8 9">NCTC12282</strain>
    </source>
</reference>
<dbReference type="NCBIfam" id="NF007371">
    <property type="entry name" value="PRK09871.1"/>
    <property type="match status" value="1"/>
</dbReference>
<feature type="domain" description="Tyr recombinase" evidence="7">
    <location>
        <begin position="3"/>
        <end position="184"/>
    </location>
</feature>
<organism evidence="8 9">
    <name type="scientific">Budvicia aquatica</name>
    <dbReference type="NCBI Taxonomy" id="82979"/>
    <lineage>
        <taxon>Bacteria</taxon>
        <taxon>Pseudomonadati</taxon>
        <taxon>Pseudomonadota</taxon>
        <taxon>Gammaproteobacteria</taxon>
        <taxon>Enterobacterales</taxon>
        <taxon>Budviciaceae</taxon>
        <taxon>Budvicia</taxon>
    </lineage>
</organism>
<evidence type="ECO:0000313" key="8">
    <source>
        <dbReference type="EMBL" id="VFS48708.1"/>
    </source>
</evidence>
<dbReference type="InterPro" id="IPR013762">
    <property type="entry name" value="Integrase-like_cat_sf"/>
</dbReference>
<accession>A0A484ZLC2</accession>
<dbReference type="SUPFAM" id="SSF56349">
    <property type="entry name" value="DNA breaking-rejoining enzymes"/>
    <property type="match status" value="1"/>
</dbReference>
<dbReference type="InterPro" id="IPR050090">
    <property type="entry name" value="Tyrosine_recombinase_XerCD"/>
</dbReference>
<dbReference type="PANTHER" id="PTHR30349:SF62">
    <property type="entry name" value="TYPE 1 FIMBRIAE REGULATORY PROTEIN FIMB-RELATED"/>
    <property type="match status" value="1"/>
</dbReference>